<evidence type="ECO:0000313" key="14">
    <source>
        <dbReference type="EMBL" id="ODQ67892.1"/>
    </source>
</evidence>
<dbReference type="AlphaFoldDB" id="A0A1E3PSI0"/>
<reference evidence="14 15" key="1">
    <citation type="journal article" date="2016" name="Proc. Natl. Acad. Sci. U.S.A.">
        <title>Comparative genomics of biotechnologically important yeasts.</title>
        <authorList>
            <person name="Riley R."/>
            <person name="Haridas S."/>
            <person name="Wolfe K.H."/>
            <person name="Lopes M.R."/>
            <person name="Hittinger C.T."/>
            <person name="Goeker M."/>
            <person name="Salamov A.A."/>
            <person name="Wisecaver J.H."/>
            <person name="Long T.M."/>
            <person name="Calvey C.H."/>
            <person name="Aerts A.L."/>
            <person name="Barry K.W."/>
            <person name="Choi C."/>
            <person name="Clum A."/>
            <person name="Coughlan A.Y."/>
            <person name="Deshpande S."/>
            <person name="Douglass A.P."/>
            <person name="Hanson S.J."/>
            <person name="Klenk H.-P."/>
            <person name="LaButti K.M."/>
            <person name="Lapidus A."/>
            <person name="Lindquist E.A."/>
            <person name="Lipzen A.M."/>
            <person name="Meier-Kolthoff J.P."/>
            <person name="Ohm R.A."/>
            <person name="Otillar R.P."/>
            <person name="Pangilinan J.L."/>
            <person name="Peng Y."/>
            <person name="Rokas A."/>
            <person name="Rosa C.A."/>
            <person name="Scheuner C."/>
            <person name="Sibirny A.A."/>
            <person name="Slot J.C."/>
            <person name="Stielow J.B."/>
            <person name="Sun H."/>
            <person name="Kurtzman C.P."/>
            <person name="Blackwell M."/>
            <person name="Grigoriev I.V."/>
            <person name="Jeffries T.W."/>
        </authorList>
    </citation>
    <scope>NUCLEOTIDE SEQUENCE [LARGE SCALE GENOMIC DNA]</scope>
    <source>
        <strain evidence="14 15">DSM 6958</strain>
    </source>
</reference>
<dbReference type="GO" id="GO:0008295">
    <property type="term" value="P:spermidine biosynthetic process"/>
    <property type="evidence" value="ECO:0007669"/>
    <property type="project" value="UniProtKB-KW"/>
</dbReference>
<dbReference type="OrthoDB" id="1068353at2759"/>
<dbReference type="EC" id="4.1.1.50" evidence="4"/>
<dbReference type="Gene3D" id="3.60.90.10">
    <property type="entry name" value="S-adenosylmethionine decarboxylase"/>
    <property type="match status" value="2"/>
</dbReference>
<dbReference type="InterPro" id="IPR018166">
    <property type="entry name" value="S-AdoMet_deCO2ase_CS"/>
</dbReference>
<keyword evidence="7" id="KW-0068">Autocatalytic cleavage</keyword>
<dbReference type="InterPro" id="IPR001985">
    <property type="entry name" value="S-AdoMet_decarboxylase_euk"/>
</dbReference>
<evidence type="ECO:0000256" key="3">
    <source>
        <dbReference type="ARBA" id="ARBA00008466"/>
    </source>
</evidence>
<keyword evidence="13" id="KW-0670">Pyruvate</keyword>
<comment type="pathway">
    <text evidence="2">Amine and polyamine biosynthesis; S-adenosylmethioninamine biosynthesis; S-adenosylmethioninamine from S-adenosyl-L-methionine: step 1/1.</text>
</comment>
<keyword evidence="5" id="KW-0949">S-adenosyl-L-methionine</keyword>
<proteinExistence type="inferred from homology"/>
<evidence type="ECO:0000256" key="9">
    <source>
        <dbReference type="ARBA" id="ARBA00023115"/>
    </source>
</evidence>
<protein>
    <recommendedName>
        <fullName evidence="4">adenosylmethionine decarboxylase</fullName>
        <ecNumber evidence="4">4.1.1.50</ecNumber>
    </recommendedName>
</protein>
<dbReference type="GO" id="GO:0005829">
    <property type="term" value="C:cytosol"/>
    <property type="evidence" value="ECO:0007669"/>
    <property type="project" value="TreeGrafter"/>
</dbReference>
<dbReference type="Pfam" id="PF01536">
    <property type="entry name" value="SAM_decarbox"/>
    <property type="match status" value="1"/>
</dbReference>
<evidence type="ECO:0000256" key="13">
    <source>
        <dbReference type="ARBA" id="ARBA00023317"/>
    </source>
</evidence>
<dbReference type="PANTHER" id="PTHR11570">
    <property type="entry name" value="S-ADENOSYLMETHIONINE DECARBOXYLASE"/>
    <property type="match status" value="1"/>
</dbReference>
<evidence type="ECO:0000256" key="10">
    <source>
        <dbReference type="ARBA" id="ARBA00023145"/>
    </source>
</evidence>
<dbReference type="PROSITE" id="PS01336">
    <property type="entry name" value="ADOMETDC"/>
    <property type="match status" value="1"/>
</dbReference>
<dbReference type="InterPro" id="IPR019825">
    <property type="entry name" value="Lectin_legB_Mn/Ca_BS"/>
</dbReference>
<dbReference type="InterPro" id="IPR016067">
    <property type="entry name" value="S-AdoMet_deCO2ase_core"/>
</dbReference>
<keyword evidence="6" id="KW-0210">Decarboxylase</keyword>
<evidence type="ECO:0000256" key="2">
    <source>
        <dbReference type="ARBA" id="ARBA00004911"/>
    </source>
</evidence>
<evidence type="ECO:0000256" key="1">
    <source>
        <dbReference type="ARBA" id="ARBA00001928"/>
    </source>
</evidence>
<dbReference type="UniPathway" id="UPA00331">
    <property type="reaction ID" value="UER00451"/>
</dbReference>
<evidence type="ECO:0000256" key="8">
    <source>
        <dbReference type="ARBA" id="ARBA00023066"/>
    </source>
</evidence>
<keyword evidence="11" id="KW-0456">Lyase</keyword>
<evidence type="ECO:0000256" key="11">
    <source>
        <dbReference type="ARBA" id="ARBA00023239"/>
    </source>
</evidence>
<dbReference type="GO" id="GO:0006597">
    <property type="term" value="P:spermine biosynthetic process"/>
    <property type="evidence" value="ECO:0007669"/>
    <property type="project" value="EnsemblFungi"/>
</dbReference>
<evidence type="ECO:0000256" key="6">
    <source>
        <dbReference type="ARBA" id="ARBA00022793"/>
    </source>
</evidence>
<gene>
    <name evidence="14" type="ORF">NADFUDRAFT_48553</name>
</gene>
<keyword evidence="12" id="KW-0704">Schiff base</keyword>
<dbReference type="InterPro" id="IPR048283">
    <property type="entry name" value="AdoMetDC-like"/>
</dbReference>
<keyword evidence="15" id="KW-1185">Reference proteome</keyword>
<evidence type="ECO:0000256" key="12">
    <source>
        <dbReference type="ARBA" id="ARBA00023270"/>
    </source>
</evidence>
<name>A0A1E3PSI0_9ASCO</name>
<dbReference type="GO" id="GO:0004014">
    <property type="term" value="F:adenosylmethionine decarboxylase activity"/>
    <property type="evidence" value="ECO:0007669"/>
    <property type="project" value="UniProtKB-EC"/>
</dbReference>
<evidence type="ECO:0000256" key="7">
    <source>
        <dbReference type="ARBA" id="ARBA00022813"/>
    </source>
</evidence>
<comment type="similarity">
    <text evidence="3">Belongs to the eukaryotic AdoMetDC family.</text>
</comment>
<dbReference type="STRING" id="857566.A0A1E3PSI0"/>
<dbReference type="EMBL" id="KV454406">
    <property type="protein sequence ID" value="ODQ67892.1"/>
    <property type="molecule type" value="Genomic_DNA"/>
</dbReference>
<keyword evidence="10" id="KW-0865">Zymogen</keyword>
<accession>A0A1E3PSI0</accession>
<evidence type="ECO:0000256" key="4">
    <source>
        <dbReference type="ARBA" id="ARBA00012357"/>
    </source>
</evidence>
<comment type="cofactor">
    <cofactor evidence="1">
        <name>pyruvate</name>
        <dbReference type="ChEBI" id="CHEBI:15361"/>
    </cofactor>
</comment>
<evidence type="ECO:0000313" key="15">
    <source>
        <dbReference type="Proteomes" id="UP000095009"/>
    </source>
</evidence>
<organism evidence="14 15">
    <name type="scientific">Nadsonia fulvescens var. elongata DSM 6958</name>
    <dbReference type="NCBI Taxonomy" id="857566"/>
    <lineage>
        <taxon>Eukaryota</taxon>
        <taxon>Fungi</taxon>
        <taxon>Dikarya</taxon>
        <taxon>Ascomycota</taxon>
        <taxon>Saccharomycotina</taxon>
        <taxon>Dipodascomycetes</taxon>
        <taxon>Dipodascales</taxon>
        <taxon>Dipodascales incertae sedis</taxon>
        <taxon>Nadsonia</taxon>
    </lineage>
</organism>
<evidence type="ECO:0000256" key="5">
    <source>
        <dbReference type="ARBA" id="ARBA00022691"/>
    </source>
</evidence>
<keyword evidence="9" id="KW-0620">Polyamine biosynthesis</keyword>
<keyword evidence="8" id="KW-0745">Spermidine biosynthesis</keyword>
<dbReference type="PROSITE" id="PS00307">
    <property type="entry name" value="LECTIN_LEGUME_BETA"/>
    <property type="match status" value="1"/>
</dbReference>
<dbReference type="SUPFAM" id="SSF56276">
    <property type="entry name" value="S-adenosylmethionine decarboxylase"/>
    <property type="match status" value="1"/>
</dbReference>
<dbReference type="NCBIfam" id="TIGR00535">
    <property type="entry name" value="SAM_DCase"/>
    <property type="match status" value="1"/>
</dbReference>
<dbReference type="Proteomes" id="UP000095009">
    <property type="component" value="Unassembled WGS sequence"/>
</dbReference>
<dbReference type="PANTHER" id="PTHR11570:SF0">
    <property type="entry name" value="S-ADENOSYLMETHIONINE DECARBOXYLASE PROENZYME"/>
    <property type="match status" value="1"/>
</dbReference>
<sequence>MPAKDNNTTKYVNHQVSVDLDSTDAFEGPEKLLEVWFAPDKRSLPEGMNPDGLMCIAREKWEEILDLVKCKVLSVVKSPGMDAYLLSESSMFVFPHKLVLKTCGTTTTLIGLPRMLQIIREDANYPTNEQPWRVFYSRKSFMFPEKQIHPHTSWDDEVKYLNDHFDNGSAYLVGNKEADHWYLYTTVPKYPAPNHLPLGGGHDSEDEIKRGFEDENLELLMTELSPSHAQQFFTDRIPGHTEIVKANPVNSTSVLPASATNNSTWVSDDDEDYNSAMASSVTSLTSVSTVATTSSLANDHDPGHLLGQAVAKQSGINGIYPNAIVPHVIDSFGFAPCGYSCNAVFPNSNYYTIHVTPEDQYSYASFESNVPAKQYGLKSCDIVQRVLGIFRPGKFSLVYFKAGGSSKKVGGLIDEDKFVDYKRTNKIVYELDCYDLVFMSFELLK</sequence>